<name>A0ABS8KWR1_9HYPH</name>
<dbReference type="InterPro" id="IPR028081">
    <property type="entry name" value="Leu-bd"/>
</dbReference>
<dbReference type="PROSITE" id="PS51318">
    <property type="entry name" value="TAT"/>
    <property type="match status" value="1"/>
</dbReference>
<dbReference type="PANTHER" id="PTHR30483:SF37">
    <property type="entry name" value="ABC TRANSPORTER SUBSTRATE-BINDING PROTEIN"/>
    <property type="match status" value="1"/>
</dbReference>
<dbReference type="InterPro" id="IPR006311">
    <property type="entry name" value="TAT_signal"/>
</dbReference>
<evidence type="ECO:0000256" key="5">
    <source>
        <dbReference type="SAM" id="SignalP"/>
    </source>
</evidence>
<dbReference type="SUPFAM" id="SSF53822">
    <property type="entry name" value="Periplasmic binding protein-like I"/>
    <property type="match status" value="1"/>
</dbReference>
<evidence type="ECO:0000256" key="3">
    <source>
        <dbReference type="ARBA" id="ARBA00022729"/>
    </source>
</evidence>
<evidence type="ECO:0000313" key="7">
    <source>
        <dbReference type="EMBL" id="MCC8430517.1"/>
    </source>
</evidence>
<comment type="caution">
    <text evidence="7">The sequence shown here is derived from an EMBL/GenBank/DDBJ whole genome shotgun (WGS) entry which is preliminary data.</text>
</comment>
<dbReference type="EMBL" id="JAJISD010000006">
    <property type="protein sequence ID" value="MCC8430517.1"/>
    <property type="molecule type" value="Genomic_DNA"/>
</dbReference>
<dbReference type="Pfam" id="PF13458">
    <property type="entry name" value="Peripla_BP_6"/>
    <property type="match status" value="1"/>
</dbReference>
<feature type="signal peptide" evidence="5">
    <location>
        <begin position="1"/>
        <end position="25"/>
    </location>
</feature>
<dbReference type="InterPro" id="IPR000709">
    <property type="entry name" value="Leu_Ile_Val-bd"/>
</dbReference>
<dbReference type="PANTHER" id="PTHR30483">
    <property type="entry name" value="LEUCINE-SPECIFIC-BINDING PROTEIN"/>
    <property type="match status" value="1"/>
</dbReference>
<organism evidence="7 8">
    <name type="scientific">Reyranella aquatilis</name>
    <dbReference type="NCBI Taxonomy" id="2035356"/>
    <lineage>
        <taxon>Bacteria</taxon>
        <taxon>Pseudomonadati</taxon>
        <taxon>Pseudomonadota</taxon>
        <taxon>Alphaproteobacteria</taxon>
        <taxon>Hyphomicrobiales</taxon>
        <taxon>Reyranellaceae</taxon>
        <taxon>Reyranella</taxon>
    </lineage>
</organism>
<comment type="similarity">
    <text evidence="1">Belongs to the leucine-binding protein family.</text>
</comment>
<dbReference type="RefSeq" id="WP_230551673.1">
    <property type="nucleotide sequence ID" value="NZ_JAJISD010000006.1"/>
</dbReference>
<dbReference type="Gene3D" id="3.40.50.2300">
    <property type="match status" value="2"/>
</dbReference>
<accession>A0ABS8KWR1</accession>
<dbReference type="InterPro" id="IPR051010">
    <property type="entry name" value="BCAA_transport"/>
</dbReference>
<dbReference type="PRINTS" id="PR00337">
    <property type="entry name" value="LEUILEVALBP"/>
</dbReference>
<dbReference type="InterPro" id="IPR028082">
    <property type="entry name" value="Peripla_BP_I"/>
</dbReference>
<keyword evidence="8" id="KW-1185">Reference proteome</keyword>
<evidence type="ECO:0000259" key="6">
    <source>
        <dbReference type="Pfam" id="PF13458"/>
    </source>
</evidence>
<keyword evidence="4" id="KW-0029">Amino-acid transport</keyword>
<protein>
    <submittedName>
        <fullName evidence="7">ABC transporter substrate-binding protein</fullName>
    </submittedName>
</protein>
<feature type="chain" id="PRO_5046661747" evidence="5">
    <location>
        <begin position="26"/>
        <end position="401"/>
    </location>
</feature>
<evidence type="ECO:0000256" key="2">
    <source>
        <dbReference type="ARBA" id="ARBA00022448"/>
    </source>
</evidence>
<sequence>MLTRNRLLAGTAALVALSLVGPAAAQAPIKIGELNSYKVFPAFLEPYKKGIELAVEEVNAAGGVLGRKIEVVSRDDNGNPGDAVRVAEELLSREGASFLIGTFPSNVGLAVADFAKQRKVLFIAAEPLTDKIVWDQGNAYTFRLRTSTYMQTAMLIPDAVKLNKKRWAIVYPNYEYGQSATAAFKKLLKEKQPDVEFVAEQAPPLGKIDAGAVAQALADAKPDAIFSSLFGPDLAKFVREGQTRGLFKGVEVFNLLAGEPEYLDPLKEESPDGWYVTGYPWSELKTPEHTKFLNAYQAKFKDYPRLGSVVGYATVMSAVEAIKKAGSLDQEKLVAAMKGLTLITPFGMVEYRAIDHQSTMGAYVGQIGVKDGKGYMKNWRFVDGKDALPSDADVQKMRPKN</sequence>
<gene>
    <name evidence="7" type="ORF">LJ725_16195</name>
</gene>
<evidence type="ECO:0000256" key="4">
    <source>
        <dbReference type="ARBA" id="ARBA00022970"/>
    </source>
</evidence>
<feature type="domain" description="Leucine-binding protein" evidence="6">
    <location>
        <begin position="42"/>
        <end position="372"/>
    </location>
</feature>
<dbReference type="Proteomes" id="UP001198862">
    <property type="component" value="Unassembled WGS sequence"/>
</dbReference>
<keyword evidence="2" id="KW-0813">Transport</keyword>
<dbReference type="CDD" id="cd06330">
    <property type="entry name" value="PBP1_As_SBP-like"/>
    <property type="match status" value="1"/>
</dbReference>
<reference evidence="7 8" key="1">
    <citation type="submission" date="2021-11" db="EMBL/GenBank/DDBJ databases">
        <authorList>
            <person name="Lee D.-H."/>
            <person name="Kim S.-B."/>
        </authorList>
    </citation>
    <scope>NUCLEOTIDE SEQUENCE [LARGE SCALE GENOMIC DNA]</scope>
    <source>
        <strain evidence="7 8">KCTC 52223</strain>
    </source>
</reference>
<evidence type="ECO:0000313" key="8">
    <source>
        <dbReference type="Proteomes" id="UP001198862"/>
    </source>
</evidence>
<keyword evidence="3 5" id="KW-0732">Signal</keyword>
<evidence type="ECO:0000256" key="1">
    <source>
        <dbReference type="ARBA" id="ARBA00010062"/>
    </source>
</evidence>
<proteinExistence type="inferred from homology"/>